<dbReference type="InterPro" id="IPR019775">
    <property type="entry name" value="WD40_repeat_CS"/>
</dbReference>
<evidence type="ECO:0008006" key="6">
    <source>
        <dbReference type="Google" id="ProtNLM"/>
    </source>
</evidence>
<keyword evidence="2" id="KW-0677">Repeat</keyword>
<dbReference type="Gene3D" id="2.130.10.10">
    <property type="entry name" value="YVTN repeat-like/Quinoprotein amine dehydrogenase"/>
    <property type="match status" value="2"/>
</dbReference>
<feature type="repeat" description="WD" evidence="3">
    <location>
        <begin position="280"/>
        <end position="314"/>
    </location>
</feature>
<reference evidence="4 5" key="1">
    <citation type="submission" date="2022-12" db="EMBL/GenBank/DDBJ databases">
        <title>Chromosome-level genome of Tegillarca granosa.</title>
        <authorList>
            <person name="Kim J."/>
        </authorList>
    </citation>
    <scope>NUCLEOTIDE SEQUENCE [LARGE SCALE GENOMIC DNA]</scope>
    <source>
        <strain evidence="4">Teg-2019</strain>
        <tissue evidence="4">Adductor muscle</tissue>
    </source>
</reference>
<dbReference type="InterPro" id="IPR020472">
    <property type="entry name" value="WD40_PAC1"/>
</dbReference>
<dbReference type="PROSITE" id="PS50082">
    <property type="entry name" value="WD_REPEATS_2"/>
    <property type="match status" value="2"/>
</dbReference>
<accession>A0ABQ9FJQ8</accession>
<keyword evidence="1 3" id="KW-0853">WD repeat</keyword>
<dbReference type="PRINTS" id="PR00320">
    <property type="entry name" value="GPROTEINBRPT"/>
</dbReference>
<dbReference type="PANTHER" id="PTHR19854:SF1">
    <property type="entry name" value="GUANINE NUCLEOTIDE-BINDING PROTEIN SUBUNIT BETA-LIKE PROTEIN 1"/>
    <property type="match status" value="1"/>
</dbReference>
<sequence>MTNPDPIYTLRGTGSPVTVVKFNGSSNENLYSGCEDGNVHIWNMHTRRIQTIVNAHPDHSVLDLDFINDKLVTQGRDGLVKFWSIQGSDYTISGTLQSGSLGFCSSAVVGCNSTNYLAIPGDVTSQVDIYDCKTHNSIGYLKPCSGHSKYGMCMSIRSVQNEKHILIGYENGSVALWDIRSFKMIDSSSFHKETVMCMDFSSGFMKGLSGSVDNKIVSWKLTLDEDKNSKHLTQSEQTEVINPGFNDICIRDDNKIFATAGWDTNIRIFGFKKLKPLAVLSYHKQSVQCLTFSDDFLLACGSKDQYISLWDIYR</sequence>
<evidence type="ECO:0000256" key="2">
    <source>
        <dbReference type="ARBA" id="ARBA00022737"/>
    </source>
</evidence>
<dbReference type="InterPro" id="IPR015943">
    <property type="entry name" value="WD40/YVTN_repeat-like_dom_sf"/>
</dbReference>
<dbReference type="EMBL" id="JARBDR010000246">
    <property type="protein sequence ID" value="KAJ8317526.1"/>
    <property type="molecule type" value="Genomic_DNA"/>
</dbReference>
<proteinExistence type="predicted"/>
<evidence type="ECO:0000313" key="4">
    <source>
        <dbReference type="EMBL" id="KAJ8317526.1"/>
    </source>
</evidence>
<name>A0ABQ9FJQ8_TEGGR</name>
<dbReference type="InterPro" id="IPR001680">
    <property type="entry name" value="WD40_rpt"/>
</dbReference>
<organism evidence="4 5">
    <name type="scientific">Tegillarca granosa</name>
    <name type="common">Malaysian cockle</name>
    <name type="synonym">Anadara granosa</name>
    <dbReference type="NCBI Taxonomy" id="220873"/>
    <lineage>
        <taxon>Eukaryota</taxon>
        <taxon>Metazoa</taxon>
        <taxon>Spiralia</taxon>
        <taxon>Lophotrochozoa</taxon>
        <taxon>Mollusca</taxon>
        <taxon>Bivalvia</taxon>
        <taxon>Autobranchia</taxon>
        <taxon>Pteriomorphia</taxon>
        <taxon>Arcoida</taxon>
        <taxon>Arcoidea</taxon>
        <taxon>Arcidae</taxon>
        <taxon>Tegillarca</taxon>
    </lineage>
</organism>
<dbReference type="Pfam" id="PF00400">
    <property type="entry name" value="WD40"/>
    <property type="match status" value="3"/>
</dbReference>
<dbReference type="PROSITE" id="PS50294">
    <property type="entry name" value="WD_REPEATS_REGION"/>
    <property type="match status" value="1"/>
</dbReference>
<dbReference type="SUPFAM" id="SSF50978">
    <property type="entry name" value="WD40 repeat-like"/>
    <property type="match status" value="1"/>
</dbReference>
<evidence type="ECO:0000256" key="1">
    <source>
        <dbReference type="ARBA" id="ARBA00022574"/>
    </source>
</evidence>
<dbReference type="PANTHER" id="PTHR19854">
    <property type="entry name" value="TRANSDUCIN BETA-LIKE 3"/>
    <property type="match status" value="1"/>
</dbReference>
<dbReference type="PROSITE" id="PS00678">
    <property type="entry name" value="WD_REPEATS_1"/>
    <property type="match status" value="1"/>
</dbReference>
<evidence type="ECO:0000313" key="5">
    <source>
        <dbReference type="Proteomes" id="UP001217089"/>
    </source>
</evidence>
<dbReference type="Proteomes" id="UP001217089">
    <property type="component" value="Unassembled WGS sequence"/>
</dbReference>
<comment type="caution">
    <text evidence="4">The sequence shown here is derived from an EMBL/GenBank/DDBJ whole genome shotgun (WGS) entry which is preliminary data.</text>
</comment>
<protein>
    <recommendedName>
        <fullName evidence="6">Guanine nucleotide-binding protein subunit beta-like protein 1</fullName>
    </recommendedName>
</protein>
<dbReference type="InterPro" id="IPR036322">
    <property type="entry name" value="WD40_repeat_dom_sf"/>
</dbReference>
<keyword evidence="5" id="KW-1185">Reference proteome</keyword>
<feature type="repeat" description="WD" evidence="3">
    <location>
        <begin position="10"/>
        <end position="52"/>
    </location>
</feature>
<dbReference type="SMART" id="SM00320">
    <property type="entry name" value="WD40"/>
    <property type="match status" value="6"/>
</dbReference>
<evidence type="ECO:0000256" key="3">
    <source>
        <dbReference type="PROSITE-ProRule" id="PRU00221"/>
    </source>
</evidence>
<gene>
    <name evidence="4" type="ORF">KUTeg_005430</name>
</gene>